<accession>J9ADY4</accession>
<organism evidence="1 2">
    <name type="scientific">Wuchereria bancrofti</name>
    <dbReference type="NCBI Taxonomy" id="6293"/>
    <lineage>
        <taxon>Eukaryota</taxon>
        <taxon>Metazoa</taxon>
        <taxon>Ecdysozoa</taxon>
        <taxon>Nematoda</taxon>
        <taxon>Chromadorea</taxon>
        <taxon>Rhabditida</taxon>
        <taxon>Spirurina</taxon>
        <taxon>Spiruromorpha</taxon>
        <taxon>Filarioidea</taxon>
        <taxon>Onchocercidae</taxon>
        <taxon>Wuchereria</taxon>
    </lineage>
</organism>
<reference evidence="2" key="1">
    <citation type="submission" date="2012-08" db="EMBL/GenBank/DDBJ databases">
        <title>The Genome Sequence of Wuchereria bancrofti.</title>
        <authorList>
            <person name="Nutman T.B."/>
            <person name="Fink D.L."/>
            <person name="Russ C."/>
            <person name="Young S."/>
            <person name="Zeng Q."/>
            <person name="Koehrsen M."/>
            <person name="Alvarado L."/>
            <person name="Berlin A."/>
            <person name="Chapman S.B."/>
            <person name="Chen Z."/>
            <person name="Freedman E."/>
            <person name="Gellesch M."/>
            <person name="Goldberg J."/>
            <person name="Griggs A."/>
            <person name="Gujja S."/>
            <person name="Heilman E.R."/>
            <person name="Heiman D."/>
            <person name="Hepburn T."/>
            <person name="Howarth C."/>
            <person name="Jen D."/>
            <person name="Larson L."/>
            <person name="Lewis B."/>
            <person name="Mehta T."/>
            <person name="Park D."/>
            <person name="Pearson M."/>
            <person name="Roberts A."/>
            <person name="Saif S."/>
            <person name="Shea T."/>
            <person name="Shenoy N."/>
            <person name="Sisk P."/>
            <person name="Stolte C."/>
            <person name="Sykes S."/>
            <person name="Walk T."/>
            <person name="White J."/>
            <person name="Yandava C."/>
            <person name="Haas B."/>
            <person name="Henn M.R."/>
            <person name="Nusbaum C."/>
            <person name="Birren B."/>
        </authorList>
    </citation>
    <scope>NUCLEOTIDE SEQUENCE [LARGE SCALE GENOMIC DNA]</scope>
    <source>
        <strain evidence="2">NA</strain>
    </source>
</reference>
<dbReference type="Proteomes" id="UP000004810">
    <property type="component" value="Unassembled WGS sequence"/>
</dbReference>
<name>J9ADY4_WUCBA</name>
<dbReference type="EMBL" id="ADBV01016663">
    <property type="protein sequence ID" value="EJW72215.1"/>
    <property type="molecule type" value="Genomic_DNA"/>
</dbReference>
<evidence type="ECO:0000313" key="2">
    <source>
        <dbReference type="Proteomes" id="UP000004810"/>
    </source>
</evidence>
<gene>
    <name evidence="1" type="ORF">WUBG_16882</name>
</gene>
<sequence length="50" mass="6019">MVLLNQRKHIIFEHLNFQRIEQAIVNFGRSMVKMFLTDINLLKIIVRTVH</sequence>
<dbReference type="AlphaFoldDB" id="J9ADY4"/>
<proteinExistence type="predicted"/>
<comment type="caution">
    <text evidence="1">The sequence shown here is derived from an EMBL/GenBank/DDBJ whole genome shotgun (WGS) entry which is preliminary data.</text>
</comment>
<protein>
    <submittedName>
        <fullName evidence="1">Uncharacterized protein</fullName>
    </submittedName>
</protein>
<evidence type="ECO:0000313" key="1">
    <source>
        <dbReference type="EMBL" id="EJW72215.1"/>
    </source>
</evidence>